<protein>
    <submittedName>
        <fullName evidence="1">Uncharacterized protein</fullName>
    </submittedName>
</protein>
<reference evidence="1 2" key="1">
    <citation type="journal article" date="2010" name="Environ. Microbiol.">
        <title>Genomic analysis of oceanic cyanobacterial myoviruses compared with T4-like myoviruses from diverse hosts and environments.</title>
        <authorList>
            <person name="Sullivan M.B."/>
            <person name="Huang K.H."/>
            <person name="Ignacio-Espinoza J.C."/>
            <person name="Berlin A.M."/>
            <person name="Kelly L."/>
            <person name="Weigele P.R."/>
            <person name="DeFrancesco A.S."/>
            <person name="Kern S.E."/>
            <person name="Thompson L.R."/>
            <person name="Young S."/>
            <person name="Yandava C."/>
            <person name="Fu R."/>
            <person name="Krastins B."/>
            <person name="Chase M."/>
            <person name="Sarracino D."/>
            <person name="Osburne M.S."/>
            <person name="Henn M.R."/>
            <person name="Chisholm S.W."/>
        </authorList>
    </citation>
    <scope>NUCLEOTIDE SEQUENCE [LARGE SCALE GENOMIC DNA]</scope>
    <source>
        <strain evidence="1">8109-3</strain>
    </source>
</reference>
<sequence length="232" mass="27127">MKKYFINESETFAINEELGARVELMGWQETPIVYIDNFYKNPDKVRNLALRCPGTNNPRVCGNLPGVRVDMNMNLDHMHEIWQQIAENVYGLKMDEVKTFKEACKPVPFSVNVTQSEFTNIIPHVDYPPEYETRGWAGLIYLNKPKECKGGTGFYTYNGQQVNPNQDGIWRKEHITDSVGPWELIHLAEMKYNRMIMYPDQILHTPYDKPGWFEGDTYRLVQVFFIPLHFPL</sequence>
<organism evidence="1 2">
    <name type="scientific">Synechococcus phage S-SSM7</name>
    <dbReference type="NCBI Taxonomy" id="445686"/>
    <lineage>
        <taxon>Viruses</taxon>
        <taxon>Duplodnaviria</taxon>
        <taxon>Heunggongvirae</taxon>
        <taxon>Uroviricota</taxon>
        <taxon>Caudoviricetes</taxon>
        <taxon>Pantevenvirales</taxon>
        <taxon>Kyanoviridae</taxon>
        <taxon>Lipsvirus</taxon>
        <taxon>Lipsvirus ssm7</taxon>
    </lineage>
</organism>
<evidence type="ECO:0000313" key="2">
    <source>
        <dbReference type="Proteomes" id="UP000006527"/>
    </source>
</evidence>
<proteinExistence type="predicted"/>
<dbReference type="InterPro" id="IPR045617">
    <property type="entry name" value="DUF6445"/>
</dbReference>
<evidence type="ECO:0000313" key="1">
    <source>
        <dbReference type="EMBL" id="ADO98200.1"/>
    </source>
</evidence>
<dbReference type="RefSeq" id="YP_004324187.1">
    <property type="nucleotide sequence ID" value="NC_015287.1"/>
</dbReference>
<dbReference type="OrthoDB" id="26019at10239"/>
<accession>E3SL52</accession>
<dbReference type="Pfam" id="PF20043">
    <property type="entry name" value="DUF6445"/>
    <property type="match status" value="1"/>
</dbReference>
<dbReference type="EMBL" id="GU071098">
    <property type="protein sequence ID" value="ADO98200.1"/>
    <property type="molecule type" value="Genomic_DNA"/>
</dbReference>
<name>E3SL52_9CAUD</name>
<gene>
    <name evidence="1" type="ORF">SSSM7_134</name>
</gene>
<dbReference type="GeneID" id="10328703"/>
<dbReference type="KEGG" id="vg:10328703"/>
<dbReference type="Proteomes" id="UP000006527">
    <property type="component" value="Segment"/>
</dbReference>
<keyword evidence="2" id="KW-1185">Reference proteome</keyword>